<dbReference type="WBParaSite" id="GPUH_0002263001-mRNA-1">
    <property type="protein sequence ID" value="GPUH_0002263001-mRNA-1"/>
    <property type="gene ID" value="GPUH_0002263001"/>
</dbReference>
<organism evidence="4">
    <name type="scientific">Gongylonema pulchrum</name>
    <dbReference type="NCBI Taxonomy" id="637853"/>
    <lineage>
        <taxon>Eukaryota</taxon>
        <taxon>Metazoa</taxon>
        <taxon>Ecdysozoa</taxon>
        <taxon>Nematoda</taxon>
        <taxon>Chromadorea</taxon>
        <taxon>Rhabditida</taxon>
        <taxon>Spirurina</taxon>
        <taxon>Spiruromorpha</taxon>
        <taxon>Spiruroidea</taxon>
        <taxon>Gongylonematidae</taxon>
        <taxon>Gongylonema</taxon>
    </lineage>
</organism>
<proteinExistence type="predicted"/>
<evidence type="ECO:0000313" key="2">
    <source>
        <dbReference type="EMBL" id="VDN40278.1"/>
    </source>
</evidence>
<dbReference type="AlphaFoldDB" id="A0A183ENR2"/>
<dbReference type="EMBL" id="UYRT01095481">
    <property type="protein sequence ID" value="VDN40278.1"/>
    <property type="molecule type" value="Genomic_DNA"/>
</dbReference>
<keyword evidence="3" id="KW-1185">Reference proteome</keyword>
<evidence type="ECO:0000259" key="1">
    <source>
        <dbReference type="Pfam" id="PF13001"/>
    </source>
</evidence>
<feature type="domain" description="Proteasome component Ecm29 N-terminal" evidence="1">
    <location>
        <begin position="15"/>
        <end position="85"/>
    </location>
</feature>
<dbReference type="Pfam" id="PF13001">
    <property type="entry name" value="ECM29_N"/>
    <property type="match status" value="1"/>
</dbReference>
<reference evidence="2 3" key="2">
    <citation type="submission" date="2018-11" db="EMBL/GenBank/DDBJ databases">
        <authorList>
            <consortium name="Pathogen Informatics"/>
        </authorList>
    </citation>
    <scope>NUCLEOTIDE SEQUENCE [LARGE SCALE GENOMIC DNA]</scope>
</reference>
<protein>
    <submittedName>
        <fullName evidence="4">Importin N-terminal domain-containing protein</fullName>
    </submittedName>
</protein>
<dbReference type="GO" id="GO:0060090">
    <property type="term" value="F:molecular adaptor activity"/>
    <property type="evidence" value="ECO:0007669"/>
    <property type="project" value="InterPro"/>
</dbReference>
<evidence type="ECO:0000313" key="3">
    <source>
        <dbReference type="Proteomes" id="UP000271098"/>
    </source>
</evidence>
<reference evidence="4" key="1">
    <citation type="submission" date="2016-06" db="UniProtKB">
        <authorList>
            <consortium name="WormBaseParasite"/>
        </authorList>
    </citation>
    <scope>IDENTIFICATION</scope>
</reference>
<accession>A0A183ENR2</accession>
<name>A0A183ENR2_9BILA</name>
<dbReference type="OrthoDB" id="16066at2759"/>
<evidence type="ECO:0000313" key="4">
    <source>
        <dbReference type="WBParaSite" id="GPUH_0002263001-mRNA-1"/>
    </source>
</evidence>
<dbReference type="GO" id="GO:0043248">
    <property type="term" value="P:proteasome assembly"/>
    <property type="evidence" value="ECO:0007669"/>
    <property type="project" value="InterPro"/>
</dbReference>
<gene>
    <name evidence="2" type="ORF">GPUH_LOCUS22604</name>
</gene>
<dbReference type="Proteomes" id="UP000271098">
    <property type="component" value="Unassembled WGS sequence"/>
</dbReference>
<dbReference type="InterPro" id="IPR024372">
    <property type="entry name" value="Ecm29_N"/>
</dbReference>
<sequence length="132" mass="15127">MALVNGTSAEICFQLERLFLRLATIENDQKLEAFVRKYLLEIIECTSTGESAVRDKGVEMLTHLNRRIKSNLSVMLPLEDIVQLIVLTSRAWIAMAHINQEKWPSLESLKNPSLKPEILRFFSDVLFFSDTS</sequence>